<dbReference type="Pfam" id="PF22493">
    <property type="entry name" value="PUF_NOP9"/>
    <property type="match status" value="1"/>
</dbReference>
<comment type="function">
    <text evidence="4">Sequence-specific RNA-binding protein that regulates translation and mRNA stability by binding the 3'-UTR of target mRNAs.</text>
</comment>
<keyword evidence="1" id="KW-0677">Repeat</keyword>
<dbReference type="EMBL" id="JAWXYG010000003">
    <property type="protein sequence ID" value="KAK4276808.1"/>
    <property type="molecule type" value="Genomic_DNA"/>
</dbReference>
<dbReference type="AlphaFoldDB" id="A0AAE1JZE6"/>
<dbReference type="GO" id="GO:0003729">
    <property type="term" value="F:mRNA binding"/>
    <property type="evidence" value="ECO:0007669"/>
    <property type="project" value="TreeGrafter"/>
</dbReference>
<dbReference type="GO" id="GO:0006417">
    <property type="term" value="P:regulation of translation"/>
    <property type="evidence" value="ECO:0007669"/>
    <property type="project" value="UniProtKB-KW"/>
</dbReference>
<feature type="repeat" description="Pumilio" evidence="5">
    <location>
        <begin position="494"/>
        <end position="533"/>
    </location>
</feature>
<evidence type="ECO:0000313" key="8">
    <source>
        <dbReference type="Proteomes" id="UP001293593"/>
    </source>
</evidence>
<accession>A0AAE1JZE6</accession>
<reference evidence="7" key="1">
    <citation type="submission" date="2023-10" db="EMBL/GenBank/DDBJ databases">
        <title>Chromosome-level genome of the transformable northern wattle, Acacia crassicarpa.</title>
        <authorList>
            <person name="Massaro I."/>
            <person name="Sinha N.R."/>
            <person name="Poethig S."/>
            <person name="Leichty A.R."/>
        </authorList>
    </citation>
    <scope>NUCLEOTIDE SEQUENCE</scope>
    <source>
        <strain evidence="7">Acra3RX</strain>
        <tissue evidence="7">Leaf</tissue>
    </source>
</reference>
<evidence type="ECO:0000313" key="7">
    <source>
        <dbReference type="EMBL" id="KAK4276808.1"/>
    </source>
</evidence>
<dbReference type="FunFam" id="1.25.10.10:FF:000237">
    <property type="entry name" value="Pumilio homolog 9"/>
    <property type="match status" value="1"/>
</dbReference>
<feature type="repeat" description="Pumilio" evidence="5">
    <location>
        <begin position="571"/>
        <end position="606"/>
    </location>
</feature>
<dbReference type="InterPro" id="IPR033712">
    <property type="entry name" value="Pumilio_RNA-bd"/>
</dbReference>
<organism evidence="7 8">
    <name type="scientific">Acacia crassicarpa</name>
    <name type="common">northern wattle</name>
    <dbReference type="NCBI Taxonomy" id="499986"/>
    <lineage>
        <taxon>Eukaryota</taxon>
        <taxon>Viridiplantae</taxon>
        <taxon>Streptophyta</taxon>
        <taxon>Embryophyta</taxon>
        <taxon>Tracheophyta</taxon>
        <taxon>Spermatophyta</taxon>
        <taxon>Magnoliopsida</taxon>
        <taxon>eudicotyledons</taxon>
        <taxon>Gunneridae</taxon>
        <taxon>Pentapetalae</taxon>
        <taxon>rosids</taxon>
        <taxon>fabids</taxon>
        <taxon>Fabales</taxon>
        <taxon>Fabaceae</taxon>
        <taxon>Caesalpinioideae</taxon>
        <taxon>mimosoid clade</taxon>
        <taxon>Acacieae</taxon>
        <taxon>Acacia</taxon>
    </lineage>
</organism>
<dbReference type="PROSITE" id="PS50303">
    <property type="entry name" value="PUM_HD"/>
    <property type="match status" value="1"/>
</dbReference>
<proteinExistence type="predicted"/>
<feature type="repeat" description="Pumilio" evidence="5">
    <location>
        <begin position="643"/>
        <end position="681"/>
    </location>
</feature>
<keyword evidence="3" id="KW-0694">RNA-binding</keyword>
<dbReference type="InterPro" id="IPR033133">
    <property type="entry name" value="PUM-HD"/>
</dbReference>
<dbReference type="SMART" id="SM00025">
    <property type="entry name" value="Pumilio"/>
    <property type="match status" value="8"/>
</dbReference>
<protein>
    <recommendedName>
        <fullName evidence="6">PUM-HD domain-containing protein</fullName>
    </recommendedName>
</protein>
<evidence type="ECO:0000256" key="5">
    <source>
        <dbReference type="PROSITE-ProRule" id="PRU00317"/>
    </source>
</evidence>
<dbReference type="SUPFAM" id="SSF48371">
    <property type="entry name" value="ARM repeat"/>
    <property type="match status" value="1"/>
</dbReference>
<dbReference type="InterPro" id="IPR011989">
    <property type="entry name" value="ARM-like"/>
</dbReference>
<dbReference type="Proteomes" id="UP001293593">
    <property type="component" value="Unassembled WGS sequence"/>
</dbReference>
<evidence type="ECO:0000259" key="6">
    <source>
        <dbReference type="PROSITE" id="PS50303"/>
    </source>
</evidence>
<keyword evidence="2" id="KW-0810">Translation regulation</keyword>
<dbReference type="Pfam" id="PF00806">
    <property type="entry name" value="PUF"/>
    <property type="match status" value="1"/>
</dbReference>
<dbReference type="InterPro" id="IPR001313">
    <property type="entry name" value="Pumilio_RNA-bd_rpt"/>
</dbReference>
<feature type="domain" description="PUM-HD" evidence="6">
    <location>
        <begin position="402"/>
        <end position="740"/>
    </location>
</feature>
<evidence type="ECO:0000256" key="3">
    <source>
        <dbReference type="ARBA" id="ARBA00022884"/>
    </source>
</evidence>
<feature type="repeat" description="Pumilio" evidence="5">
    <location>
        <begin position="535"/>
        <end position="570"/>
    </location>
</feature>
<evidence type="ECO:0000256" key="2">
    <source>
        <dbReference type="ARBA" id="ARBA00022845"/>
    </source>
</evidence>
<dbReference type="PROSITE" id="PS50302">
    <property type="entry name" value="PUM"/>
    <property type="match status" value="6"/>
</dbReference>
<comment type="caution">
    <text evidence="7">The sequence shown here is derived from an EMBL/GenBank/DDBJ whole genome shotgun (WGS) entry which is preliminary data.</text>
</comment>
<gene>
    <name evidence="7" type="ORF">QN277_014915</name>
</gene>
<feature type="repeat" description="Pumilio" evidence="5">
    <location>
        <begin position="607"/>
        <end position="642"/>
    </location>
</feature>
<dbReference type="PANTHER" id="PTHR12537:SF138">
    <property type="entry name" value="PUMILIO HOMOLOG 7, CHLOROPLASTIC-RELATED"/>
    <property type="match status" value="1"/>
</dbReference>
<dbReference type="CDD" id="cd07920">
    <property type="entry name" value="Pumilio"/>
    <property type="match status" value="1"/>
</dbReference>
<sequence length="740" mass="83020">MFNNASEKNKSNAENNNMKRDEVFETWWNGFQNTSYPNLHLVHRCNEHLATNSPLWSVSHSSHSPPSTSFAEGLHVSPRSSLYSASSQDRQHLTPYDHHSTNFLLESETSDFHIRNSIIDNQVVDLGLSEDFYRMNFMDGQGNGNRTKATEADSYGFGFNAFPFDINIPGVGETRSSYEDCCNEVSAPNNGCIPSSTWGVSPSMVAGMKWANYTSEKGYTSSLAHGQSSASNFCSGWNMNQTYPQLEHIKKQGSSSSDGEVQQQKPSIINPFPCDAITRTRLCGVDYDGSRSVENHLRFSQIMHPMLASLLDTNERTRGIANFELPEFLSSERAVGDPVAFRCDNSFIMQGKDLNYCIDKGYNSLRVNQKSSLNESAFASATAGEKASRGNYYTPGSQFCKNNGSLVGDLPLHSPSNFCSLDECQGYINFLAKDQNGCRFLQRMVDKGNKEMLIVFEGIIDNVVELMMDPFGNYLVQKLLDVCREEQKLQIVSMVTKEPGQLVRISLNTHGTRVIQKLIETLNKSRKQISLVKSALQAGFLDLIKDLNGNHVIQRCLECLSCQDNEFIFCAAAKFCVDIATHRHGCCVLQRCIDHSVGRYRDKLVAEICRHALLLAQDPFGNYVVQYIIERGIPALRAKLTSQFKGNYVKLSMQKFSSHVVEKCLKHVVVSRSRIVRELLSSPHFEQLLQDPFANYVIQSALLETKGSLHTTLVEAVRPYNILRTSPFSKRIFSGNLLKK</sequence>
<dbReference type="PANTHER" id="PTHR12537">
    <property type="entry name" value="RNA BINDING PROTEIN PUMILIO-RELATED"/>
    <property type="match status" value="1"/>
</dbReference>
<feature type="repeat" description="Pumilio" evidence="5">
    <location>
        <begin position="458"/>
        <end position="493"/>
    </location>
</feature>
<dbReference type="Gene3D" id="1.25.10.10">
    <property type="entry name" value="Leucine-rich Repeat Variant"/>
    <property type="match status" value="1"/>
</dbReference>
<evidence type="ECO:0000256" key="1">
    <source>
        <dbReference type="ARBA" id="ARBA00022737"/>
    </source>
</evidence>
<dbReference type="GO" id="GO:0005737">
    <property type="term" value="C:cytoplasm"/>
    <property type="evidence" value="ECO:0007669"/>
    <property type="project" value="TreeGrafter"/>
</dbReference>
<evidence type="ECO:0000256" key="4">
    <source>
        <dbReference type="ARBA" id="ARBA00058490"/>
    </source>
</evidence>
<dbReference type="InterPro" id="IPR016024">
    <property type="entry name" value="ARM-type_fold"/>
</dbReference>
<name>A0AAE1JZE6_9FABA</name>
<keyword evidence="8" id="KW-1185">Reference proteome</keyword>